<reference evidence="1 2" key="1">
    <citation type="journal article" date="2024" name="Ann. Entomol. Soc. Am.">
        <title>Genomic analyses of the southern and eastern yellowjacket wasps (Hymenoptera: Vespidae) reveal evolutionary signatures of social life.</title>
        <authorList>
            <person name="Catto M.A."/>
            <person name="Caine P.B."/>
            <person name="Orr S.E."/>
            <person name="Hunt B.G."/>
            <person name="Goodisman M.A.D."/>
        </authorList>
    </citation>
    <scope>NUCLEOTIDE SEQUENCE [LARGE SCALE GENOMIC DNA]</scope>
    <source>
        <strain evidence="1">233</strain>
        <tissue evidence="1">Head and thorax</tissue>
    </source>
</reference>
<proteinExistence type="predicted"/>
<evidence type="ECO:0000313" key="1">
    <source>
        <dbReference type="EMBL" id="KAL2727061.1"/>
    </source>
</evidence>
<gene>
    <name evidence="1" type="ORF">V1478_007339</name>
</gene>
<comment type="caution">
    <text evidence="1">The sequence shown here is derived from an EMBL/GenBank/DDBJ whole genome shotgun (WGS) entry which is preliminary data.</text>
</comment>
<sequence>MELKFSQRMINKTTMGNDDGTLQRDDDYDALLVLTIGYVKAVHHLSLEACVTLATAMDKKRTTSASLNLSRHALSCDV</sequence>
<dbReference type="AlphaFoldDB" id="A0ABD2B2W9"/>
<keyword evidence="2" id="KW-1185">Reference proteome</keyword>
<accession>A0ABD2B2W9</accession>
<dbReference type="Proteomes" id="UP001607302">
    <property type="component" value="Unassembled WGS sequence"/>
</dbReference>
<evidence type="ECO:0000313" key="2">
    <source>
        <dbReference type="Proteomes" id="UP001607302"/>
    </source>
</evidence>
<organism evidence="1 2">
    <name type="scientific">Vespula squamosa</name>
    <name type="common">Southern yellow jacket</name>
    <name type="synonym">Wasp</name>
    <dbReference type="NCBI Taxonomy" id="30214"/>
    <lineage>
        <taxon>Eukaryota</taxon>
        <taxon>Metazoa</taxon>
        <taxon>Ecdysozoa</taxon>
        <taxon>Arthropoda</taxon>
        <taxon>Hexapoda</taxon>
        <taxon>Insecta</taxon>
        <taxon>Pterygota</taxon>
        <taxon>Neoptera</taxon>
        <taxon>Endopterygota</taxon>
        <taxon>Hymenoptera</taxon>
        <taxon>Apocrita</taxon>
        <taxon>Aculeata</taxon>
        <taxon>Vespoidea</taxon>
        <taxon>Vespidae</taxon>
        <taxon>Vespinae</taxon>
        <taxon>Vespula</taxon>
    </lineage>
</organism>
<name>A0ABD2B2W9_VESSQ</name>
<dbReference type="EMBL" id="JAUDFV010000133">
    <property type="protein sequence ID" value="KAL2727061.1"/>
    <property type="molecule type" value="Genomic_DNA"/>
</dbReference>
<protein>
    <submittedName>
        <fullName evidence="1">Uncharacterized protein</fullName>
    </submittedName>
</protein>